<keyword evidence="6 9" id="KW-1133">Transmembrane helix</keyword>
<evidence type="ECO:0000256" key="3">
    <source>
        <dbReference type="ARBA" id="ARBA00022692"/>
    </source>
</evidence>
<proteinExistence type="predicted"/>
<evidence type="ECO:0000256" key="4">
    <source>
        <dbReference type="ARBA" id="ARBA00022842"/>
    </source>
</evidence>
<dbReference type="InterPro" id="IPR039204">
    <property type="entry name" value="MRS2-like"/>
</dbReference>
<sequence>MHLTERENARIVEEMAATSNEWPIGTVKGPEGGGAGTMTTTTTGPGFFAWESSAPDWRRYDQLELIMENYLWQFEEIQHQMRLLLDEIEMHERTNNYVLNRNRNEIMRVNVQLTVLTMGISYCALLTSMFGMNLLSHFEDNPYIFWVIATSTGIIAPIAIYDWFKYRLKQKQILI</sequence>
<dbReference type="EMBL" id="ASPP01023979">
    <property type="protein sequence ID" value="ETO09610.1"/>
    <property type="molecule type" value="Genomic_DNA"/>
</dbReference>
<organism evidence="10 11">
    <name type="scientific">Reticulomyxa filosa</name>
    <dbReference type="NCBI Taxonomy" id="46433"/>
    <lineage>
        <taxon>Eukaryota</taxon>
        <taxon>Sar</taxon>
        <taxon>Rhizaria</taxon>
        <taxon>Retaria</taxon>
        <taxon>Foraminifera</taxon>
        <taxon>Monothalamids</taxon>
        <taxon>Reticulomyxidae</taxon>
        <taxon>Reticulomyxa</taxon>
    </lineage>
</organism>
<dbReference type="InterPro" id="IPR045863">
    <property type="entry name" value="CorA_TM1_TM2"/>
</dbReference>
<feature type="transmembrane region" description="Helical" evidence="9">
    <location>
        <begin position="109"/>
        <end position="131"/>
    </location>
</feature>
<evidence type="ECO:0000313" key="11">
    <source>
        <dbReference type="Proteomes" id="UP000023152"/>
    </source>
</evidence>
<evidence type="ECO:0000313" key="10">
    <source>
        <dbReference type="EMBL" id="ETO09610.1"/>
    </source>
</evidence>
<evidence type="ECO:0000256" key="6">
    <source>
        <dbReference type="ARBA" id="ARBA00022989"/>
    </source>
</evidence>
<dbReference type="SUPFAM" id="SSF144083">
    <property type="entry name" value="Magnesium transport protein CorA, transmembrane region"/>
    <property type="match status" value="1"/>
</dbReference>
<keyword evidence="7" id="KW-0406">Ion transport</keyword>
<dbReference type="Gene3D" id="1.20.58.340">
    <property type="entry name" value="Magnesium transport protein CorA, transmembrane region"/>
    <property type="match status" value="1"/>
</dbReference>
<dbReference type="Proteomes" id="UP000023152">
    <property type="component" value="Unassembled WGS sequence"/>
</dbReference>
<gene>
    <name evidence="10" type="ORF">RFI_27771</name>
</gene>
<dbReference type="OrthoDB" id="10251508at2759"/>
<keyword evidence="11" id="KW-1185">Reference proteome</keyword>
<evidence type="ECO:0000256" key="7">
    <source>
        <dbReference type="ARBA" id="ARBA00023065"/>
    </source>
</evidence>
<reference evidence="10 11" key="1">
    <citation type="journal article" date="2013" name="Curr. Biol.">
        <title>The Genome of the Foraminiferan Reticulomyxa filosa.</title>
        <authorList>
            <person name="Glockner G."/>
            <person name="Hulsmann N."/>
            <person name="Schleicher M."/>
            <person name="Noegel A.A."/>
            <person name="Eichinger L."/>
            <person name="Gallinger C."/>
            <person name="Pawlowski J."/>
            <person name="Sierra R."/>
            <person name="Euteneuer U."/>
            <person name="Pillet L."/>
            <person name="Moustafa A."/>
            <person name="Platzer M."/>
            <person name="Groth M."/>
            <person name="Szafranski K."/>
            <person name="Schliwa M."/>
        </authorList>
    </citation>
    <scope>NUCLEOTIDE SEQUENCE [LARGE SCALE GENOMIC DNA]</scope>
</reference>
<evidence type="ECO:0000256" key="5">
    <source>
        <dbReference type="ARBA" id="ARBA00022946"/>
    </source>
</evidence>
<dbReference type="AlphaFoldDB" id="X6M9B6"/>
<keyword evidence="2" id="KW-0813">Transport</keyword>
<dbReference type="GO" id="GO:0015095">
    <property type="term" value="F:magnesium ion transmembrane transporter activity"/>
    <property type="evidence" value="ECO:0007669"/>
    <property type="project" value="TreeGrafter"/>
</dbReference>
<evidence type="ECO:0000256" key="9">
    <source>
        <dbReference type="SAM" id="Phobius"/>
    </source>
</evidence>
<comment type="subcellular location">
    <subcellularLocation>
        <location evidence="1">Membrane</location>
        <topology evidence="1">Multi-pass membrane protein</topology>
    </subcellularLocation>
</comment>
<keyword evidence="5" id="KW-0809">Transit peptide</keyword>
<evidence type="ECO:0000256" key="8">
    <source>
        <dbReference type="ARBA" id="ARBA00023136"/>
    </source>
</evidence>
<keyword evidence="3 9" id="KW-0812">Transmembrane</keyword>
<comment type="caution">
    <text evidence="10">The sequence shown here is derived from an EMBL/GenBank/DDBJ whole genome shotgun (WGS) entry which is preliminary data.</text>
</comment>
<keyword evidence="4" id="KW-0460">Magnesium</keyword>
<accession>X6M9B6</accession>
<dbReference type="PANTHER" id="PTHR13890:SF0">
    <property type="entry name" value="MAGNESIUM TRANSPORTER MRS2 HOMOLOG, MITOCHONDRIAL"/>
    <property type="match status" value="1"/>
</dbReference>
<protein>
    <submittedName>
        <fullName evidence="10">Magnesium homeostasis factor-like protein</fullName>
    </submittedName>
</protein>
<dbReference type="GO" id="GO:0045016">
    <property type="term" value="P:mitochondrial magnesium ion transmembrane transport"/>
    <property type="evidence" value="ECO:0007669"/>
    <property type="project" value="TreeGrafter"/>
</dbReference>
<dbReference type="PANTHER" id="PTHR13890">
    <property type="entry name" value="RNA SPLICING PROTEIN MRS2, MITOCHONDRIAL"/>
    <property type="match status" value="1"/>
</dbReference>
<dbReference type="GO" id="GO:0005743">
    <property type="term" value="C:mitochondrial inner membrane"/>
    <property type="evidence" value="ECO:0007669"/>
    <property type="project" value="TreeGrafter"/>
</dbReference>
<name>X6M9B6_RETFI</name>
<keyword evidence="8 9" id="KW-0472">Membrane</keyword>
<evidence type="ECO:0000256" key="2">
    <source>
        <dbReference type="ARBA" id="ARBA00022448"/>
    </source>
</evidence>
<evidence type="ECO:0000256" key="1">
    <source>
        <dbReference type="ARBA" id="ARBA00004141"/>
    </source>
</evidence>
<feature type="transmembrane region" description="Helical" evidence="9">
    <location>
        <begin position="143"/>
        <end position="164"/>
    </location>
</feature>